<protein>
    <submittedName>
        <fullName evidence="2">Uncharacterized protein</fullName>
    </submittedName>
</protein>
<feature type="transmembrane region" description="Helical" evidence="1">
    <location>
        <begin position="12"/>
        <end position="34"/>
    </location>
</feature>
<keyword evidence="1" id="KW-0812">Transmembrane</keyword>
<sequence length="337" mass="37831">MQNPATSDFQRNLRIALVFILLLSVGAAFIHFLLTLDQRMTRQAKQLELKALQLDIQLAPLLKLGEWLQQQALSHSPIIPALPLTLYNRDGQTLTEADAQQRASAVERSFLQVNTGAFNASRLLYPWLERVLYTSDSGFIYLQPQQLSLLQIQALSPWLAGNLSADNKVALSKSDDNKLIFSTPLKFTSGETGRLLFVVDIPALLQPLQKVTPEADFLLLDESGQILGGTVAASSQLEQRLLQLQRIGQQPLSLVMLEQRHGLISEGMAGFLGYWFGYLFVLAAALLAFFYRYKQKVLQPLQRLGIHIERLARNQGGVRHIPGGWEEMFDKITRLKP</sequence>
<dbReference type="PATRIC" id="fig|1195246.3.peg.2658"/>
<comment type="caution">
    <text evidence="2">The sequence shown here is derived from an EMBL/GenBank/DDBJ whole genome shotgun (WGS) entry which is preliminary data.</text>
</comment>
<proteinExistence type="predicted"/>
<feature type="transmembrane region" description="Helical" evidence="1">
    <location>
        <begin position="272"/>
        <end position="293"/>
    </location>
</feature>
<dbReference type="AlphaFoldDB" id="I9DQB3"/>
<name>I9DQB3_9ALTE</name>
<evidence type="ECO:0000256" key="1">
    <source>
        <dbReference type="SAM" id="Phobius"/>
    </source>
</evidence>
<keyword evidence="1" id="KW-1133">Transmembrane helix</keyword>
<evidence type="ECO:0000313" key="3">
    <source>
        <dbReference type="Proteomes" id="UP000035062"/>
    </source>
</evidence>
<dbReference type="RefSeq" id="WP_008985452.1">
    <property type="nucleotide sequence ID" value="NZ_AKKU01000025.1"/>
</dbReference>
<dbReference type="eggNOG" id="ENOG5033ZV1">
    <property type="taxonomic scope" value="Bacteria"/>
</dbReference>
<evidence type="ECO:0000313" key="2">
    <source>
        <dbReference type="EMBL" id="EIW88195.1"/>
    </source>
</evidence>
<dbReference type="Proteomes" id="UP000035062">
    <property type="component" value="Unassembled WGS sequence"/>
</dbReference>
<dbReference type="EMBL" id="AKKU01000025">
    <property type="protein sequence ID" value="EIW88195.1"/>
    <property type="molecule type" value="Genomic_DNA"/>
</dbReference>
<reference evidence="2 3" key="1">
    <citation type="journal article" date="2012" name="J. Bacteriol.">
        <title>Genome Sequence of Pectin-Degrading Alishewanella agri, Isolated from Landfill Soil.</title>
        <authorList>
            <person name="Kim J."/>
            <person name="Jung J."/>
            <person name="Sung J.S."/>
            <person name="Chun J."/>
            <person name="Park W."/>
        </authorList>
    </citation>
    <scope>NUCLEOTIDE SEQUENCE [LARGE SCALE GENOMIC DNA]</scope>
    <source>
        <strain evidence="2 3">BL06</strain>
    </source>
</reference>
<keyword evidence="3" id="KW-1185">Reference proteome</keyword>
<organism evidence="2 3">
    <name type="scientific">Alishewanella agri BL06</name>
    <dbReference type="NCBI Taxonomy" id="1195246"/>
    <lineage>
        <taxon>Bacteria</taxon>
        <taxon>Pseudomonadati</taxon>
        <taxon>Pseudomonadota</taxon>
        <taxon>Gammaproteobacteria</taxon>
        <taxon>Alteromonadales</taxon>
        <taxon>Alteromonadaceae</taxon>
        <taxon>Alishewanella</taxon>
    </lineage>
</organism>
<gene>
    <name evidence="2" type="ORF">AGRI_13366</name>
</gene>
<accession>I9DQB3</accession>
<dbReference type="STRING" id="1195246.AGRI_13366"/>
<keyword evidence="1" id="KW-0472">Membrane</keyword>